<dbReference type="InterPro" id="IPR012338">
    <property type="entry name" value="Beta-lactam/transpept-like"/>
</dbReference>
<dbReference type="PANTHER" id="PTHR43283">
    <property type="entry name" value="BETA-LACTAMASE-RELATED"/>
    <property type="match status" value="1"/>
</dbReference>
<evidence type="ECO:0008006" key="3">
    <source>
        <dbReference type="Google" id="ProtNLM"/>
    </source>
</evidence>
<organism evidence="1 2">
    <name type="scientific">Paracoccus haeundaensis</name>
    <dbReference type="NCBI Taxonomy" id="225362"/>
    <lineage>
        <taxon>Bacteria</taxon>
        <taxon>Pseudomonadati</taxon>
        <taxon>Pseudomonadota</taxon>
        <taxon>Alphaproteobacteria</taxon>
        <taxon>Rhodobacterales</taxon>
        <taxon>Paracoccaceae</taxon>
        <taxon>Paracoccus</taxon>
    </lineage>
</organism>
<sequence length="172" mass="18536">MEADANWWLDSPDGVEIGGSGLSATLRDFARLGQFFLEGGVIDGSTILPDGWTETAGQPQKLKSGETIDYGYMWWPGRTEPSIANGAFAAIGIKGQNININPEWNVVIATDMAQPKPLGREPVDPHVVFDAISAALDLQASYTVYIKAHVHRGPPAILGWWLAAASPTCRCD</sequence>
<dbReference type="InterPro" id="IPR050789">
    <property type="entry name" value="Diverse_Enzym_Activities"/>
</dbReference>
<dbReference type="Proteomes" id="UP000304880">
    <property type="component" value="Unassembled WGS sequence"/>
</dbReference>
<name>A0A5C4R1N4_9RHOB</name>
<dbReference type="SUPFAM" id="SSF56601">
    <property type="entry name" value="beta-lactamase/transpeptidase-like"/>
    <property type="match status" value="1"/>
</dbReference>
<evidence type="ECO:0000313" key="1">
    <source>
        <dbReference type="EMBL" id="TNH37664.1"/>
    </source>
</evidence>
<accession>A0A5C4R1N4</accession>
<dbReference type="EMBL" id="VDDC01000058">
    <property type="protein sequence ID" value="TNH37664.1"/>
    <property type="molecule type" value="Genomic_DNA"/>
</dbReference>
<comment type="caution">
    <text evidence="1">The sequence shown here is derived from an EMBL/GenBank/DDBJ whole genome shotgun (WGS) entry which is preliminary data.</text>
</comment>
<reference evidence="1 2" key="1">
    <citation type="submission" date="2019-06" db="EMBL/GenBank/DDBJ databases">
        <authorList>
            <person name="Li J."/>
        </authorList>
    </citation>
    <scope>NUCLEOTIDE SEQUENCE [LARGE SCALE GENOMIC DNA]</scope>
    <source>
        <strain evidence="1 2">CGMCC 1.8012</strain>
    </source>
</reference>
<protein>
    <recommendedName>
        <fullName evidence="3">Serine hydrolase</fullName>
    </recommendedName>
</protein>
<gene>
    <name evidence="1" type="ORF">FHD67_19060</name>
</gene>
<dbReference type="Gene3D" id="3.40.710.10">
    <property type="entry name" value="DD-peptidase/beta-lactamase superfamily"/>
    <property type="match status" value="1"/>
</dbReference>
<dbReference type="AlphaFoldDB" id="A0A5C4R1N4"/>
<evidence type="ECO:0000313" key="2">
    <source>
        <dbReference type="Proteomes" id="UP000304880"/>
    </source>
</evidence>
<dbReference type="PANTHER" id="PTHR43283:SF14">
    <property type="entry name" value="BLL8153 PROTEIN"/>
    <property type="match status" value="1"/>
</dbReference>
<keyword evidence="2" id="KW-1185">Reference proteome</keyword>
<proteinExistence type="predicted"/>